<reference evidence="2" key="1">
    <citation type="submission" date="2023-05" db="EMBL/GenBank/DDBJ databases">
        <title>Nepenthes gracilis genome sequencing.</title>
        <authorList>
            <person name="Fukushima K."/>
        </authorList>
    </citation>
    <scope>NUCLEOTIDE SEQUENCE</scope>
    <source>
        <strain evidence="2">SING2019-196</strain>
    </source>
</reference>
<feature type="compositionally biased region" description="Pro residues" evidence="1">
    <location>
        <begin position="31"/>
        <end position="40"/>
    </location>
</feature>
<comment type="caution">
    <text evidence="2">The sequence shown here is derived from an EMBL/GenBank/DDBJ whole genome shotgun (WGS) entry which is preliminary data.</text>
</comment>
<evidence type="ECO:0000313" key="3">
    <source>
        <dbReference type="Proteomes" id="UP001279734"/>
    </source>
</evidence>
<dbReference type="EMBL" id="BSYO01000016">
    <property type="protein sequence ID" value="GMH16071.1"/>
    <property type="molecule type" value="Genomic_DNA"/>
</dbReference>
<feature type="region of interest" description="Disordered" evidence="1">
    <location>
        <begin position="22"/>
        <end position="71"/>
    </location>
</feature>
<feature type="compositionally biased region" description="Low complexity" evidence="1">
    <location>
        <begin position="41"/>
        <end position="58"/>
    </location>
</feature>
<name>A0AAD3STM3_NEPGR</name>
<keyword evidence="3" id="KW-1185">Reference proteome</keyword>
<organism evidence="2 3">
    <name type="scientific">Nepenthes gracilis</name>
    <name type="common">Slender pitcher plant</name>
    <dbReference type="NCBI Taxonomy" id="150966"/>
    <lineage>
        <taxon>Eukaryota</taxon>
        <taxon>Viridiplantae</taxon>
        <taxon>Streptophyta</taxon>
        <taxon>Embryophyta</taxon>
        <taxon>Tracheophyta</taxon>
        <taxon>Spermatophyta</taxon>
        <taxon>Magnoliopsida</taxon>
        <taxon>eudicotyledons</taxon>
        <taxon>Gunneridae</taxon>
        <taxon>Pentapetalae</taxon>
        <taxon>Caryophyllales</taxon>
        <taxon>Nepenthaceae</taxon>
        <taxon>Nepenthes</taxon>
    </lineage>
</organism>
<dbReference type="AlphaFoldDB" id="A0AAD3STM3"/>
<protein>
    <submittedName>
        <fullName evidence="2">Uncharacterized protein</fullName>
    </submittedName>
</protein>
<proteinExistence type="predicted"/>
<evidence type="ECO:0000256" key="1">
    <source>
        <dbReference type="SAM" id="MobiDB-lite"/>
    </source>
</evidence>
<accession>A0AAD3STM3</accession>
<gene>
    <name evidence="2" type="ORF">Nepgr_017912</name>
</gene>
<dbReference type="Proteomes" id="UP001279734">
    <property type="component" value="Unassembled WGS sequence"/>
</dbReference>
<evidence type="ECO:0000313" key="2">
    <source>
        <dbReference type="EMBL" id="GMH16071.1"/>
    </source>
</evidence>
<sequence>MNRSQLEIYTLKFSIFCRRDQMKKEAASPTSSPPTPPSPLPVSVGPGSQRYLFPSSPSLSPPFSPLSSSHTSVEDLPLLKDKSHDFVMLAPPLTFSLDLPCYPVDSAPQSSCLKDLLEWFVAGCFSCCSWAMIPLSKPHGS</sequence>